<dbReference type="EMBL" id="JAKCXM010000021">
    <property type="protein sequence ID" value="KAJ0407462.1"/>
    <property type="molecule type" value="Genomic_DNA"/>
</dbReference>
<dbReference type="Proteomes" id="UP001209570">
    <property type="component" value="Unassembled WGS sequence"/>
</dbReference>
<dbReference type="PROSITE" id="PS50089">
    <property type="entry name" value="ZF_RING_2"/>
    <property type="match status" value="1"/>
</dbReference>
<evidence type="ECO:0000256" key="1">
    <source>
        <dbReference type="PROSITE-ProRule" id="PRU00175"/>
    </source>
</evidence>
<feature type="domain" description="RING-type" evidence="3">
    <location>
        <begin position="120"/>
        <end position="158"/>
    </location>
</feature>
<keyword evidence="1" id="KW-0479">Metal-binding</keyword>
<evidence type="ECO:0000313" key="4">
    <source>
        <dbReference type="EMBL" id="KAJ0407462.1"/>
    </source>
</evidence>
<protein>
    <recommendedName>
        <fullName evidence="3">RING-type domain-containing protein</fullName>
    </recommendedName>
</protein>
<accession>A0AAD5MH09</accession>
<evidence type="ECO:0000259" key="3">
    <source>
        <dbReference type="PROSITE" id="PS50089"/>
    </source>
</evidence>
<dbReference type="GO" id="GO:0016567">
    <property type="term" value="P:protein ubiquitination"/>
    <property type="evidence" value="ECO:0007669"/>
    <property type="project" value="TreeGrafter"/>
</dbReference>
<dbReference type="InterPro" id="IPR013083">
    <property type="entry name" value="Znf_RING/FYVE/PHD"/>
</dbReference>
<dbReference type="GO" id="GO:0008270">
    <property type="term" value="F:zinc ion binding"/>
    <property type="evidence" value="ECO:0007669"/>
    <property type="project" value="UniProtKB-KW"/>
</dbReference>
<sequence length="170" mass="19130">MADQDVHLRCIRQGGKLRVQIISRGYFNQANCQFPRAIRAEGRVYSVPPSSIRLAQSAKGTYFYRVSQPIKIVDEHSTDEEEPANDEAELTTAAKGRGKKRSRPVEKPVKVFDCEDEPECVVCLDTDKERICVPCGHYCMCKNCVDLLVSPKKCPLCRTPIKTTILPSEL</sequence>
<dbReference type="PANTHER" id="PTHR22996">
    <property type="entry name" value="MAHOGUNIN"/>
    <property type="match status" value="1"/>
</dbReference>
<proteinExistence type="predicted"/>
<dbReference type="Pfam" id="PF13920">
    <property type="entry name" value="zf-C3HC4_3"/>
    <property type="match status" value="1"/>
</dbReference>
<dbReference type="Gene3D" id="3.30.40.10">
    <property type="entry name" value="Zinc/RING finger domain, C3HC4 (zinc finger)"/>
    <property type="match status" value="1"/>
</dbReference>
<dbReference type="InterPro" id="IPR045194">
    <property type="entry name" value="MGRN1/RNF157-like"/>
</dbReference>
<feature type="region of interest" description="Disordered" evidence="2">
    <location>
        <begin position="75"/>
        <end position="102"/>
    </location>
</feature>
<keyword evidence="5" id="KW-1185">Reference proteome</keyword>
<dbReference type="InterPro" id="IPR001841">
    <property type="entry name" value="Znf_RING"/>
</dbReference>
<evidence type="ECO:0000256" key="2">
    <source>
        <dbReference type="SAM" id="MobiDB-lite"/>
    </source>
</evidence>
<name>A0AAD5MH09_PYTIN</name>
<evidence type="ECO:0000313" key="5">
    <source>
        <dbReference type="Proteomes" id="UP001209570"/>
    </source>
</evidence>
<dbReference type="PANTHER" id="PTHR22996:SF0">
    <property type="entry name" value="RE60872P-RELATED"/>
    <property type="match status" value="1"/>
</dbReference>
<comment type="caution">
    <text evidence="4">The sequence shown here is derived from an EMBL/GenBank/DDBJ whole genome shotgun (WGS) entry which is preliminary data.</text>
</comment>
<dbReference type="AlphaFoldDB" id="A0AAD5MH09"/>
<keyword evidence="1" id="KW-0862">Zinc</keyword>
<keyword evidence="1" id="KW-0863">Zinc-finger</keyword>
<dbReference type="SUPFAM" id="SSF57850">
    <property type="entry name" value="RING/U-box"/>
    <property type="match status" value="1"/>
</dbReference>
<organism evidence="4 5">
    <name type="scientific">Pythium insidiosum</name>
    <name type="common">Pythiosis disease agent</name>
    <dbReference type="NCBI Taxonomy" id="114742"/>
    <lineage>
        <taxon>Eukaryota</taxon>
        <taxon>Sar</taxon>
        <taxon>Stramenopiles</taxon>
        <taxon>Oomycota</taxon>
        <taxon>Peronosporomycetes</taxon>
        <taxon>Pythiales</taxon>
        <taxon>Pythiaceae</taxon>
        <taxon>Pythium</taxon>
    </lineage>
</organism>
<reference evidence="4" key="1">
    <citation type="submission" date="2021-12" db="EMBL/GenBank/DDBJ databases">
        <title>Prjna785345.</title>
        <authorList>
            <person name="Rujirawat T."/>
            <person name="Krajaejun T."/>
        </authorList>
    </citation>
    <scope>NUCLEOTIDE SEQUENCE</scope>
    <source>
        <strain evidence="4">Pi057C3</strain>
    </source>
</reference>
<dbReference type="GO" id="GO:0061630">
    <property type="term" value="F:ubiquitin protein ligase activity"/>
    <property type="evidence" value="ECO:0007669"/>
    <property type="project" value="UniProtKB-EC"/>
</dbReference>
<gene>
    <name evidence="4" type="ORF">P43SY_005003</name>
</gene>
<feature type="compositionally biased region" description="Acidic residues" evidence="2">
    <location>
        <begin position="77"/>
        <end position="89"/>
    </location>
</feature>